<proteinExistence type="predicted"/>
<organism evidence="2 3">
    <name type="scientific">Lepidopterella palustris CBS 459.81</name>
    <dbReference type="NCBI Taxonomy" id="1314670"/>
    <lineage>
        <taxon>Eukaryota</taxon>
        <taxon>Fungi</taxon>
        <taxon>Dikarya</taxon>
        <taxon>Ascomycota</taxon>
        <taxon>Pezizomycotina</taxon>
        <taxon>Dothideomycetes</taxon>
        <taxon>Pleosporomycetidae</taxon>
        <taxon>Mytilinidiales</taxon>
        <taxon>Argynnaceae</taxon>
        <taxon>Lepidopterella</taxon>
    </lineage>
</organism>
<evidence type="ECO:0000313" key="2">
    <source>
        <dbReference type="EMBL" id="OCK85110.1"/>
    </source>
</evidence>
<gene>
    <name evidence="2" type="ORF">K432DRAFT_377950</name>
</gene>
<name>A0A8E2EJS7_9PEZI</name>
<dbReference type="EMBL" id="KV744824">
    <property type="protein sequence ID" value="OCK85110.1"/>
    <property type="molecule type" value="Genomic_DNA"/>
</dbReference>
<evidence type="ECO:0000256" key="1">
    <source>
        <dbReference type="SAM" id="MobiDB-lite"/>
    </source>
</evidence>
<sequence>MLSLGGYPSRGLTEAKISTLQFISSTSFTTSPSHARNGDSPPSHRISSDGSHCLPIVPSHPLSPVKSTPASSPLLPTSYSRILFETRTSAHLTCVQRFRSNTFLNKYNPIPAEADFRSSVMTQPPSLFPTDHISIHGLDYSLTAPDSEEWMLMRQ</sequence>
<dbReference type="AlphaFoldDB" id="A0A8E2EJS7"/>
<accession>A0A8E2EJS7</accession>
<dbReference type="Proteomes" id="UP000250266">
    <property type="component" value="Unassembled WGS sequence"/>
</dbReference>
<evidence type="ECO:0000313" key="3">
    <source>
        <dbReference type="Proteomes" id="UP000250266"/>
    </source>
</evidence>
<feature type="region of interest" description="Disordered" evidence="1">
    <location>
        <begin position="28"/>
        <end position="51"/>
    </location>
</feature>
<keyword evidence="3" id="KW-1185">Reference proteome</keyword>
<protein>
    <submittedName>
        <fullName evidence="2">Uncharacterized protein</fullName>
    </submittedName>
</protein>
<reference evidence="2 3" key="1">
    <citation type="journal article" date="2016" name="Nat. Commun.">
        <title>Ectomycorrhizal ecology is imprinted in the genome of the dominant symbiotic fungus Cenococcum geophilum.</title>
        <authorList>
            <consortium name="DOE Joint Genome Institute"/>
            <person name="Peter M."/>
            <person name="Kohler A."/>
            <person name="Ohm R.A."/>
            <person name="Kuo A."/>
            <person name="Krutzmann J."/>
            <person name="Morin E."/>
            <person name="Arend M."/>
            <person name="Barry K.W."/>
            <person name="Binder M."/>
            <person name="Choi C."/>
            <person name="Clum A."/>
            <person name="Copeland A."/>
            <person name="Grisel N."/>
            <person name="Haridas S."/>
            <person name="Kipfer T."/>
            <person name="LaButti K."/>
            <person name="Lindquist E."/>
            <person name="Lipzen A."/>
            <person name="Maire R."/>
            <person name="Meier B."/>
            <person name="Mihaltcheva S."/>
            <person name="Molinier V."/>
            <person name="Murat C."/>
            <person name="Poggeler S."/>
            <person name="Quandt C.A."/>
            <person name="Sperisen C."/>
            <person name="Tritt A."/>
            <person name="Tisserant E."/>
            <person name="Crous P.W."/>
            <person name="Henrissat B."/>
            <person name="Nehls U."/>
            <person name="Egli S."/>
            <person name="Spatafora J.W."/>
            <person name="Grigoriev I.V."/>
            <person name="Martin F.M."/>
        </authorList>
    </citation>
    <scope>NUCLEOTIDE SEQUENCE [LARGE SCALE GENOMIC DNA]</scope>
    <source>
        <strain evidence="2 3">CBS 459.81</strain>
    </source>
</reference>